<protein>
    <recommendedName>
        <fullName evidence="2">FHA domain-containing protein</fullName>
    </recommendedName>
</protein>
<dbReference type="SUPFAM" id="SSF49879">
    <property type="entry name" value="SMAD/FHA domain"/>
    <property type="match status" value="1"/>
</dbReference>
<dbReference type="PROSITE" id="PS50006">
    <property type="entry name" value="FHA_DOMAIN"/>
    <property type="match status" value="1"/>
</dbReference>
<dbReference type="SMART" id="SM00240">
    <property type="entry name" value="FHA"/>
    <property type="match status" value="1"/>
</dbReference>
<proteinExistence type="predicted"/>
<dbReference type="InterPro" id="IPR050923">
    <property type="entry name" value="Cell_Proc_Reg/RNA_Proc"/>
</dbReference>
<feature type="compositionally biased region" description="Acidic residues" evidence="1">
    <location>
        <begin position="233"/>
        <end position="247"/>
    </location>
</feature>
<feature type="domain" description="FHA" evidence="2">
    <location>
        <begin position="40"/>
        <end position="95"/>
    </location>
</feature>
<name>A0ABD3CWX7_9LAMI</name>
<evidence type="ECO:0000313" key="4">
    <source>
        <dbReference type="Proteomes" id="UP001632038"/>
    </source>
</evidence>
<keyword evidence="4" id="KW-1185">Reference proteome</keyword>
<evidence type="ECO:0000256" key="1">
    <source>
        <dbReference type="SAM" id="MobiDB-lite"/>
    </source>
</evidence>
<evidence type="ECO:0000313" key="3">
    <source>
        <dbReference type="EMBL" id="KAL3634515.1"/>
    </source>
</evidence>
<gene>
    <name evidence="3" type="ORF">CASFOL_021569</name>
</gene>
<feature type="region of interest" description="Disordered" evidence="1">
    <location>
        <begin position="349"/>
        <end position="381"/>
    </location>
</feature>
<dbReference type="EMBL" id="JAVIJP010000028">
    <property type="protein sequence ID" value="KAL3634515.1"/>
    <property type="molecule type" value="Genomic_DNA"/>
</dbReference>
<sequence length="452" mass="49689">MPPKKAKPAVEDDQCPPLQLIMEKGPLSGQSNDFRPGNRVRIGRVVRGNTLAIKDAGISTKHLIIQAEPASDGRRHWTIADLGSSNGTFLNGERLEPSEPAALSDGDIIIIGELTSIKVRFEDSASEAEVSKTNVRRNARRGARKQVEELGIIDEDSELGLGIKGNLGAGVRNEKNVDLESDGGKLEAVGEKKATGRTRGSKAIKEEIESVEKVSLRTRNSMKNEKSEISNIDLDEDEEEKNDEVAEVETKQGRNVGKRGTRSSKSNKNLSNDLNVDVNTVETVSMRRTRSSRKQESIDEPLIDLSCIEGKRTRKGTRGRKNTAVETPLDVKENEGSNLEVQKVCEEEKRVSEAGVDEGETNATEFASMPGVKEGGVEDGNGDVVVDLKKMTLGEWFKCLDDYLPKQIVDETEKVITEMRQEAERLHEFVLKKKKKNATGKADDVATDEKIG</sequence>
<dbReference type="AlphaFoldDB" id="A0ABD3CWX7"/>
<dbReference type="InterPro" id="IPR008984">
    <property type="entry name" value="SMAD_FHA_dom_sf"/>
</dbReference>
<dbReference type="InterPro" id="IPR000253">
    <property type="entry name" value="FHA_dom"/>
</dbReference>
<dbReference type="Proteomes" id="UP001632038">
    <property type="component" value="Unassembled WGS sequence"/>
</dbReference>
<evidence type="ECO:0000259" key="2">
    <source>
        <dbReference type="PROSITE" id="PS50006"/>
    </source>
</evidence>
<accession>A0ABD3CWX7</accession>
<reference evidence="4" key="1">
    <citation type="journal article" date="2024" name="IScience">
        <title>Strigolactones Initiate the Formation of Haustorium-like Structures in Castilleja.</title>
        <authorList>
            <person name="Buerger M."/>
            <person name="Peterson D."/>
            <person name="Chory J."/>
        </authorList>
    </citation>
    <scope>NUCLEOTIDE SEQUENCE [LARGE SCALE GENOMIC DNA]</scope>
</reference>
<organism evidence="3 4">
    <name type="scientific">Castilleja foliolosa</name>
    <dbReference type="NCBI Taxonomy" id="1961234"/>
    <lineage>
        <taxon>Eukaryota</taxon>
        <taxon>Viridiplantae</taxon>
        <taxon>Streptophyta</taxon>
        <taxon>Embryophyta</taxon>
        <taxon>Tracheophyta</taxon>
        <taxon>Spermatophyta</taxon>
        <taxon>Magnoliopsida</taxon>
        <taxon>eudicotyledons</taxon>
        <taxon>Gunneridae</taxon>
        <taxon>Pentapetalae</taxon>
        <taxon>asterids</taxon>
        <taxon>lamiids</taxon>
        <taxon>Lamiales</taxon>
        <taxon>Orobanchaceae</taxon>
        <taxon>Pedicularideae</taxon>
        <taxon>Castillejinae</taxon>
        <taxon>Castilleja</taxon>
    </lineage>
</organism>
<comment type="caution">
    <text evidence="3">The sequence shown here is derived from an EMBL/GenBank/DDBJ whole genome shotgun (WGS) entry which is preliminary data.</text>
</comment>
<dbReference type="Gene3D" id="2.60.200.20">
    <property type="match status" value="1"/>
</dbReference>
<dbReference type="Pfam" id="PF00498">
    <property type="entry name" value="FHA"/>
    <property type="match status" value="1"/>
</dbReference>
<dbReference type="PANTHER" id="PTHR23308">
    <property type="entry name" value="NUCLEAR INHIBITOR OF PROTEIN PHOSPHATASE-1"/>
    <property type="match status" value="1"/>
</dbReference>
<feature type="region of interest" description="Disordered" evidence="1">
    <location>
        <begin position="219"/>
        <end position="273"/>
    </location>
</feature>
<feature type="compositionally biased region" description="Low complexity" evidence="1">
    <location>
        <begin position="263"/>
        <end position="273"/>
    </location>
</feature>